<dbReference type="Pfam" id="PF01965">
    <property type="entry name" value="DJ-1_PfpI"/>
    <property type="match status" value="1"/>
</dbReference>
<dbReference type="InterPro" id="IPR052158">
    <property type="entry name" value="INH-QAR"/>
</dbReference>
<dbReference type="OrthoDB" id="543156at2759"/>
<reference evidence="2" key="1">
    <citation type="submission" date="2021-03" db="EMBL/GenBank/DDBJ databases">
        <authorList>
            <person name="Tagirdzhanova G."/>
        </authorList>
    </citation>
    <scope>NUCLEOTIDE SEQUENCE</scope>
</reference>
<dbReference type="PANTHER" id="PTHR43130">
    <property type="entry name" value="ARAC-FAMILY TRANSCRIPTIONAL REGULATOR"/>
    <property type="match status" value="1"/>
</dbReference>
<protein>
    <recommendedName>
        <fullName evidence="1">DJ-1/PfpI domain-containing protein</fullName>
    </recommendedName>
</protein>
<feature type="domain" description="DJ-1/PfpI" evidence="1">
    <location>
        <begin position="61"/>
        <end position="196"/>
    </location>
</feature>
<dbReference type="AlphaFoldDB" id="A0A8H3FU58"/>
<dbReference type="SUPFAM" id="SSF52317">
    <property type="entry name" value="Class I glutamine amidotransferase-like"/>
    <property type="match status" value="1"/>
</dbReference>
<dbReference type="Proteomes" id="UP000664169">
    <property type="component" value="Unassembled WGS sequence"/>
</dbReference>
<dbReference type="EMBL" id="CAJPDQ010000032">
    <property type="protein sequence ID" value="CAF9929354.1"/>
    <property type="molecule type" value="Genomic_DNA"/>
</dbReference>
<dbReference type="InterPro" id="IPR029062">
    <property type="entry name" value="Class_I_gatase-like"/>
</dbReference>
<organism evidence="2 3">
    <name type="scientific">Gomphillus americanus</name>
    <dbReference type="NCBI Taxonomy" id="1940652"/>
    <lineage>
        <taxon>Eukaryota</taxon>
        <taxon>Fungi</taxon>
        <taxon>Dikarya</taxon>
        <taxon>Ascomycota</taxon>
        <taxon>Pezizomycotina</taxon>
        <taxon>Lecanoromycetes</taxon>
        <taxon>OSLEUM clade</taxon>
        <taxon>Ostropomycetidae</taxon>
        <taxon>Ostropales</taxon>
        <taxon>Graphidaceae</taxon>
        <taxon>Gomphilloideae</taxon>
        <taxon>Gomphillus</taxon>
    </lineage>
</organism>
<evidence type="ECO:0000313" key="3">
    <source>
        <dbReference type="Proteomes" id="UP000664169"/>
    </source>
</evidence>
<keyword evidence="3" id="KW-1185">Reference proteome</keyword>
<name>A0A8H3FU58_9LECA</name>
<accession>A0A8H3FU58</accession>
<dbReference type="Gene3D" id="3.40.50.880">
    <property type="match status" value="1"/>
</dbReference>
<gene>
    <name evidence="2" type="ORF">GOMPHAMPRED_005378</name>
</gene>
<evidence type="ECO:0000313" key="2">
    <source>
        <dbReference type="EMBL" id="CAF9929354.1"/>
    </source>
</evidence>
<dbReference type="PANTHER" id="PTHR43130:SF7">
    <property type="entry name" value="DJ-1_PFPI DOMAIN-CONTAINING PROTEIN"/>
    <property type="match status" value="1"/>
</dbReference>
<proteinExistence type="predicted"/>
<comment type="caution">
    <text evidence="2">The sequence shown here is derived from an EMBL/GenBank/DDBJ whole genome shotgun (WGS) entry which is preliminary data.</text>
</comment>
<sequence>MSGSFNLSNPNRKIQVGVLLPNSTTELLDVAPVDIFYGLQHEMLSHLPLDQKSDMLKQAIESEIHWVSETGKATSRISANLAVLPTDSFKDCPPLDILIIGAAHPTYVWSDADCNFIRQVAETASAVISICGGFQSLLQAGVLQGKSATAPRMMIPFLQKEAPGVDWQDRRWVQDGKIWTSGALLNGVDLMAAFVRQTWGYGERKDLIEWTLDATGWNLGRSVNYDVPQTSG</sequence>
<dbReference type="InterPro" id="IPR002818">
    <property type="entry name" value="DJ-1/PfpI"/>
</dbReference>
<evidence type="ECO:0000259" key="1">
    <source>
        <dbReference type="Pfam" id="PF01965"/>
    </source>
</evidence>